<dbReference type="InterPro" id="IPR036390">
    <property type="entry name" value="WH_DNA-bd_sf"/>
</dbReference>
<comment type="caution">
    <text evidence="1">The sequence shown here is derived from an EMBL/GenBank/DDBJ whole genome shotgun (WGS) entry which is preliminary data.</text>
</comment>
<dbReference type="RefSeq" id="WP_250139861.1">
    <property type="nucleotide sequence ID" value="NZ_JALIQP010000002.1"/>
</dbReference>
<organism evidence="1 2">
    <name type="scientific">Halosolutus amylolyticus</name>
    <dbReference type="NCBI Taxonomy" id="2932267"/>
    <lineage>
        <taxon>Archaea</taxon>
        <taxon>Methanobacteriati</taxon>
        <taxon>Methanobacteriota</taxon>
        <taxon>Stenosarchaea group</taxon>
        <taxon>Halobacteria</taxon>
        <taxon>Halobacteriales</taxon>
        <taxon>Natrialbaceae</taxon>
        <taxon>Halosolutus</taxon>
    </lineage>
</organism>
<dbReference type="AlphaFoldDB" id="A0ABD5PU44"/>
<evidence type="ECO:0000313" key="1">
    <source>
        <dbReference type="EMBL" id="MFC4543464.1"/>
    </source>
</evidence>
<reference evidence="1 2" key="1">
    <citation type="journal article" date="2019" name="Int. J. Syst. Evol. Microbiol.">
        <title>The Global Catalogue of Microorganisms (GCM) 10K type strain sequencing project: providing services to taxonomists for standard genome sequencing and annotation.</title>
        <authorList>
            <consortium name="The Broad Institute Genomics Platform"/>
            <consortium name="The Broad Institute Genome Sequencing Center for Infectious Disease"/>
            <person name="Wu L."/>
            <person name="Ma J."/>
        </authorList>
    </citation>
    <scope>NUCLEOTIDE SEQUENCE [LARGE SCALE GENOMIC DNA]</scope>
    <source>
        <strain evidence="1 2">WLHS5</strain>
    </source>
</reference>
<accession>A0ABD5PU44</accession>
<name>A0ABD5PU44_9EURY</name>
<dbReference type="InterPro" id="IPR036388">
    <property type="entry name" value="WH-like_DNA-bd_sf"/>
</dbReference>
<proteinExistence type="predicted"/>
<dbReference type="Gene3D" id="1.10.10.10">
    <property type="entry name" value="Winged helix-like DNA-binding domain superfamily/Winged helix DNA-binding domain"/>
    <property type="match status" value="1"/>
</dbReference>
<evidence type="ECO:0000313" key="2">
    <source>
        <dbReference type="Proteomes" id="UP001595898"/>
    </source>
</evidence>
<sequence>MGDSDTIDRELLLAVLDESQPATVPDLAASLDAHPMTVERHCERLQRSGEIRQCTGGAYTLSEGVRTDRTAAD</sequence>
<keyword evidence="2" id="KW-1185">Reference proteome</keyword>
<protein>
    <submittedName>
        <fullName evidence="1">Lrp/AsnC family transcriptional regulator</fullName>
    </submittedName>
</protein>
<dbReference type="SUPFAM" id="SSF46785">
    <property type="entry name" value="Winged helix' DNA-binding domain"/>
    <property type="match status" value="1"/>
</dbReference>
<dbReference type="EMBL" id="JBHSFA010000007">
    <property type="protein sequence ID" value="MFC4543464.1"/>
    <property type="molecule type" value="Genomic_DNA"/>
</dbReference>
<dbReference type="Proteomes" id="UP001595898">
    <property type="component" value="Unassembled WGS sequence"/>
</dbReference>
<gene>
    <name evidence="1" type="ORF">ACFO5R_16150</name>
</gene>